<accession>A0A2K9AAD5</accession>
<evidence type="ECO:0000313" key="1">
    <source>
        <dbReference type="EMBL" id="AUD78387.1"/>
    </source>
</evidence>
<dbReference type="SUPFAM" id="SSF52833">
    <property type="entry name" value="Thioredoxin-like"/>
    <property type="match status" value="1"/>
</dbReference>
<dbReference type="InterPro" id="IPR036249">
    <property type="entry name" value="Thioredoxin-like_sf"/>
</dbReference>
<dbReference type="Proteomes" id="UP000232693">
    <property type="component" value="Chromosome"/>
</dbReference>
<keyword evidence="2" id="KW-1185">Reference proteome</keyword>
<dbReference type="RefSeq" id="WP_106646259.1">
    <property type="nucleotide sequence ID" value="NZ_BMGO01000002.1"/>
</dbReference>
<gene>
    <name evidence="1" type="ORF">CW740_03640</name>
</gene>
<proteinExistence type="predicted"/>
<protein>
    <submittedName>
        <fullName evidence="1">Thioredoxin family protein</fullName>
    </submittedName>
</protein>
<evidence type="ECO:0000313" key="2">
    <source>
        <dbReference type="Proteomes" id="UP000232693"/>
    </source>
</evidence>
<name>A0A2K9AAD5_9GAMM</name>
<organism evidence="1 2">
    <name type="scientific">Kangiella profundi</name>
    <dbReference type="NCBI Taxonomy" id="1561924"/>
    <lineage>
        <taxon>Bacteria</taxon>
        <taxon>Pseudomonadati</taxon>
        <taxon>Pseudomonadota</taxon>
        <taxon>Gammaproteobacteria</taxon>
        <taxon>Kangiellales</taxon>
        <taxon>Kangiellaceae</taxon>
        <taxon>Kangiella</taxon>
    </lineage>
</organism>
<dbReference type="InterPro" id="IPR008554">
    <property type="entry name" value="Glutaredoxin-like"/>
</dbReference>
<dbReference type="OrthoDB" id="8537427at2"/>
<dbReference type="EMBL" id="CP025120">
    <property type="protein sequence ID" value="AUD78387.1"/>
    <property type="molecule type" value="Genomic_DNA"/>
</dbReference>
<dbReference type="AlphaFoldDB" id="A0A2K9AAD5"/>
<reference evidence="1 2" key="1">
    <citation type="submission" date="2017-12" db="EMBL/GenBank/DDBJ databases">
        <title>Kangiella profundi FT102 completed genome.</title>
        <authorList>
            <person name="Xu J."/>
            <person name="Wang J."/>
            <person name="Lu Y."/>
        </authorList>
    </citation>
    <scope>NUCLEOTIDE SEQUENCE [LARGE SCALE GENOMIC DNA]</scope>
    <source>
        <strain evidence="1 2">FT102</strain>
    </source>
</reference>
<dbReference type="Pfam" id="PF05768">
    <property type="entry name" value="Glrx-like"/>
    <property type="match status" value="1"/>
</dbReference>
<dbReference type="KEGG" id="kpd:CW740_03640"/>
<sequence length="88" mass="10990">MNDKTQKIFFYTTFGCHLCEKVEAMLTEISHQYKEQFHYQIIPFDIIDDDKIFERYRYSIPVLKKENEEEELNWPYDYEQLRLWLNLN</sequence>
<dbReference type="Gene3D" id="3.40.30.10">
    <property type="entry name" value="Glutaredoxin"/>
    <property type="match status" value="1"/>
</dbReference>